<sequence length="99" mass="11417">MTEYGPIFFLRGVCQHHQLLLRKGDTLPARLCPVLLIKSGKECPHPHSFNKVLEGKYPKINISTRGLFILYAENKRIVNNFIKNKNQIYKSGTFIVEKC</sequence>
<name>A0A2L2XGU8_9FIRM</name>
<organism evidence="1 2">
    <name type="scientific">Desulfocucumis palustris</name>
    <dbReference type="NCBI Taxonomy" id="1898651"/>
    <lineage>
        <taxon>Bacteria</taxon>
        <taxon>Bacillati</taxon>
        <taxon>Bacillota</taxon>
        <taxon>Clostridia</taxon>
        <taxon>Eubacteriales</taxon>
        <taxon>Desulfocucumaceae</taxon>
        <taxon>Desulfocucumis</taxon>
    </lineage>
</organism>
<dbReference type="Proteomes" id="UP000239549">
    <property type="component" value="Unassembled WGS sequence"/>
</dbReference>
<dbReference type="EMBL" id="BFAV01000173">
    <property type="protein sequence ID" value="GBF35587.1"/>
    <property type="molecule type" value="Genomic_DNA"/>
</dbReference>
<evidence type="ECO:0000313" key="2">
    <source>
        <dbReference type="Proteomes" id="UP000239549"/>
    </source>
</evidence>
<proteinExistence type="predicted"/>
<accession>A0A2L2XGU8</accession>
<protein>
    <submittedName>
        <fullName evidence="1">Uncharacterized protein</fullName>
    </submittedName>
</protein>
<keyword evidence="2" id="KW-1185">Reference proteome</keyword>
<reference evidence="2" key="1">
    <citation type="submission" date="2018-02" db="EMBL/GenBank/DDBJ databases">
        <title>Genome sequence of Desulfocucumis palustris strain NAW-5.</title>
        <authorList>
            <person name="Watanabe M."/>
            <person name="Kojima H."/>
            <person name="Fukui M."/>
        </authorList>
    </citation>
    <scope>NUCLEOTIDE SEQUENCE [LARGE SCALE GENOMIC DNA]</scope>
    <source>
        <strain evidence="2">NAW-5</strain>
    </source>
</reference>
<comment type="caution">
    <text evidence="1">The sequence shown here is derived from an EMBL/GenBank/DDBJ whole genome shotgun (WGS) entry which is preliminary data.</text>
</comment>
<gene>
    <name evidence="1" type="ORF">DCCM_4716</name>
</gene>
<evidence type="ECO:0000313" key="1">
    <source>
        <dbReference type="EMBL" id="GBF35587.1"/>
    </source>
</evidence>
<dbReference type="AlphaFoldDB" id="A0A2L2XGU8"/>